<feature type="domain" description="DRBM" evidence="10">
    <location>
        <begin position="163"/>
        <end position="231"/>
    </location>
</feature>
<name>A0A3E0WCE1_9MICO</name>
<dbReference type="EMBL" id="NBXE01000009">
    <property type="protein sequence ID" value="RFA28491.1"/>
    <property type="molecule type" value="Genomic_DNA"/>
</dbReference>
<proteinExistence type="inferred from homology"/>
<dbReference type="SUPFAM" id="SSF54768">
    <property type="entry name" value="dsRNA-binding domain-like"/>
    <property type="match status" value="1"/>
</dbReference>
<dbReference type="RefSeq" id="WP_116417806.1">
    <property type="nucleotide sequence ID" value="NZ_NBXC01000009.1"/>
</dbReference>
<comment type="similarity">
    <text evidence="2">Belongs to the ribonuclease III family.</text>
</comment>
<protein>
    <recommendedName>
        <fullName evidence="9">Ribonuclease 3</fullName>
        <ecNumber evidence="9">3.1.26.3</ecNumber>
    </recommendedName>
    <alternativeName>
        <fullName evidence="9">Ribonuclease III</fullName>
        <shortName evidence="9">RNase III</shortName>
    </alternativeName>
</protein>
<keyword evidence="9" id="KW-0963">Cytoplasm</keyword>
<dbReference type="EC" id="3.1.26.3" evidence="9"/>
<sequence length="234" mass="24377">MSTAAADPDRAHLLSTLGVEIPDALLNLALTHRSWSYEHGGVPTNERLEFLGDSILGQAVTVMLYTRYPELGEGELAKRRASLVSTVALAGIGKTIGLGAYVLLGRGEDLTGGRSKSSILADTVEALIGATYLGLGGDTATQLVLRLVEPLILNPDTFGESMDPKTGLQELAATLGAEAPLYVVTESGPDHRKIFCATVTVGALVTASGEGSSKKQAESLAARRAHVLLATSLP</sequence>
<keyword evidence="9" id="KW-0699">rRNA-binding</keyword>
<keyword evidence="6 9" id="KW-0255">Endonuclease</keyword>
<dbReference type="GO" id="GO:0006397">
    <property type="term" value="P:mRNA processing"/>
    <property type="evidence" value="ECO:0007669"/>
    <property type="project" value="UniProtKB-UniRule"/>
</dbReference>
<dbReference type="GO" id="GO:0010468">
    <property type="term" value="P:regulation of gene expression"/>
    <property type="evidence" value="ECO:0007669"/>
    <property type="project" value="TreeGrafter"/>
</dbReference>
<keyword evidence="3 9" id="KW-0698">rRNA processing</keyword>
<comment type="cofactor">
    <cofactor evidence="9">
        <name>Mg(2+)</name>
        <dbReference type="ChEBI" id="CHEBI:18420"/>
    </cofactor>
</comment>
<feature type="active site" evidence="9">
    <location>
        <position position="53"/>
    </location>
</feature>
<dbReference type="GO" id="GO:0004525">
    <property type="term" value="F:ribonuclease III activity"/>
    <property type="evidence" value="ECO:0007669"/>
    <property type="project" value="UniProtKB-UniRule"/>
</dbReference>
<keyword evidence="9" id="KW-0460">Magnesium</keyword>
<comment type="function">
    <text evidence="9">Digests double-stranded RNA. Involved in the processing of primary rRNA transcript to yield the immediate precursors to the large and small rRNAs (23S and 16S). Processes some mRNAs, and tRNAs when they are encoded in the rRNA operon. Processes pre-crRNA and tracrRNA of type II CRISPR loci if present in the organism.</text>
</comment>
<dbReference type="PROSITE" id="PS50142">
    <property type="entry name" value="RNASE_3_2"/>
    <property type="match status" value="1"/>
</dbReference>
<dbReference type="SMART" id="SM00358">
    <property type="entry name" value="DSRM"/>
    <property type="match status" value="1"/>
</dbReference>
<comment type="subunit">
    <text evidence="9">Homodimer.</text>
</comment>
<dbReference type="GO" id="GO:0019843">
    <property type="term" value="F:rRNA binding"/>
    <property type="evidence" value="ECO:0007669"/>
    <property type="project" value="UniProtKB-KW"/>
</dbReference>
<dbReference type="HAMAP" id="MF_00104">
    <property type="entry name" value="RNase_III"/>
    <property type="match status" value="1"/>
</dbReference>
<evidence type="ECO:0000256" key="5">
    <source>
        <dbReference type="ARBA" id="ARBA00022722"/>
    </source>
</evidence>
<dbReference type="InterPro" id="IPR011907">
    <property type="entry name" value="RNase_III"/>
</dbReference>
<gene>
    <name evidence="9" type="primary">rnc</name>
    <name evidence="12" type="ORF">B7R25_04535</name>
</gene>
<dbReference type="Pfam" id="PF14622">
    <property type="entry name" value="Ribonucleas_3_3"/>
    <property type="match status" value="1"/>
</dbReference>
<evidence type="ECO:0000259" key="11">
    <source>
        <dbReference type="PROSITE" id="PS50142"/>
    </source>
</evidence>
<keyword evidence="7 9" id="KW-0378">Hydrolase</keyword>
<evidence type="ECO:0000256" key="7">
    <source>
        <dbReference type="ARBA" id="ARBA00022801"/>
    </source>
</evidence>
<feature type="binding site" evidence="9">
    <location>
        <position position="125"/>
    </location>
    <ligand>
        <name>Mg(2+)</name>
        <dbReference type="ChEBI" id="CHEBI:18420"/>
    </ligand>
</feature>
<dbReference type="GO" id="GO:0046872">
    <property type="term" value="F:metal ion binding"/>
    <property type="evidence" value="ECO:0007669"/>
    <property type="project" value="UniProtKB-KW"/>
</dbReference>
<dbReference type="NCBIfam" id="TIGR02191">
    <property type="entry name" value="RNaseIII"/>
    <property type="match status" value="1"/>
</dbReference>
<dbReference type="GO" id="GO:0003725">
    <property type="term" value="F:double-stranded RNA binding"/>
    <property type="evidence" value="ECO:0007669"/>
    <property type="project" value="TreeGrafter"/>
</dbReference>
<evidence type="ECO:0000256" key="6">
    <source>
        <dbReference type="ARBA" id="ARBA00022759"/>
    </source>
</evidence>
<feature type="domain" description="RNase III" evidence="11">
    <location>
        <begin position="25"/>
        <end position="136"/>
    </location>
</feature>
<dbReference type="SMART" id="SM00535">
    <property type="entry name" value="RIBOc"/>
    <property type="match status" value="1"/>
</dbReference>
<comment type="subcellular location">
    <subcellularLocation>
        <location evidence="9">Cytoplasm</location>
    </subcellularLocation>
</comment>
<dbReference type="GO" id="GO:0008033">
    <property type="term" value="P:tRNA processing"/>
    <property type="evidence" value="ECO:0007669"/>
    <property type="project" value="UniProtKB-KW"/>
</dbReference>
<dbReference type="InterPro" id="IPR014720">
    <property type="entry name" value="dsRBD_dom"/>
</dbReference>
<evidence type="ECO:0000256" key="8">
    <source>
        <dbReference type="ARBA" id="ARBA00022884"/>
    </source>
</evidence>
<dbReference type="Proteomes" id="UP000257080">
    <property type="component" value="Unassembled WGS sequence"/>
</dbReference>
<dbReference type="CDD" id="cd10845">
    <property type="entry name" value="DSRM_RNAse_III_family"/>
    <property type="match status" value="1"/>
</dbReference>
<dbReference type="Gene3D" id="3.30.160.20">
    <property type="match status" value="1"/>
</dbReference>
<dbReference type="SUPFAM" id="SSF69065">
    <property type="entry name" value="RNase III domain-like"/>
    <property type="match status" value="1"/>
</dbReference>
<feature type="active site" evidence="9">
    <location>
        <position position="125"/>
    </location>
</feature>
<evidence type="ECO:0000256" key="4">
    <source>
        <dbReference type="ARBA" id="ARBA00022664"/>
    </source>
</evidence>
<feature type="binding site" evidence="9">
    <location>
        <position position="122"/>
    </location>
    <ligand>
        <name>Mg(2+)</name>
        <dbReference type="ChEBI" id="CHEBI:18420"/>
    </ligand>
</feature>
<dbReference type="Pfam" id="PF00035">
    <property type="entry name" value="dsrm"/>
    <property type="match status" value="1"/>
</dbReference>
<dbReference type="PANTHER" id="PTHR11207">
    <property type="entry name" value="RIBONUCLEASE III"/>
    <property type="match status" value="1"/>
</dbReference>
<evidence type="ECO:0000256" key="2">
    <source>
        <dbReference type="ARBA" id="ARBA00010183"/>
    </source>
</evidence>
<dbReference type="PANTHER" id="PTHR11207:SF0">
    <property type="entry name" value="RIBONUCLEASE 3"/>
    <property type="match status" value="1"/>
</dbReference>
<evidence type="ECO:0000313" key="12">
    <source>
        <dbReference type="EMBL" id="RFA28491.1"/>
    </source>
</evidence>
<dbReference type="FunFam" id="1.10.1520.10:FF:000001">
    <property type="entry name" value="Ribonuclease 3"/>
    <property type="match status" value="1"/>
</dbReference>
<comment type="catalytic activity">
    <reaction evidence="1 9">
        <text>Endonucleolytic cleavage to 5'-phosphomonoester.</text>
        <dbReference type="EC" id="3.1.26.3"/>
    </reaction>
</comment>
<dbReference type="GO" id="GO:0006364">
    <property type="term" value="P:rRNA processing"/>
    <property type="evidence" value="ECO:0007669"/>
    <property type="project" value="UniProtKB-UniRule"/>
</dbReference>
<feature type="binding site" evidence="9">
    <location>
        <position position="49"/>
    </location>
    <ligand>
        <name>Mg(2+)</name>
        <dbReference type="ChEBI" id="CHEBI:18420"/>
    </ligand>
</feature>
<dbReference type="PROSITE" id="PS50137">
    <property type="entry name" value="DS_RBD"/>
    <property type="match status" value="1"/>
</dbReference>
<dbReference type="InterPro" id="IPR000999">
    <property type="entry name" value="RNase_III_dom"/>
</dbReference>
<comment type="caution">
    <text evidence="12">The sequence shown here is derived from an EMBL/GenBank/DDBJ whole genome shotgun (WGS) entry which is preliminary data.</text>
</comment>
<dbReference type="AlphaFoldDB" id="A0A3E0WCE1"/>
<keyword evidence="9" id="KW-0819">tRNA processing</keyword>
<organism evidence="12 13">
    <name type="scientific">Subtercola boreus</name>
    <dbReference type="NCBI Taxonomy" id="120213"/>
    <lineage>
        <taxon>Bacteria</taxon>
        <taxon>Bacillati</taxon>
        <taxon>Actinomycetota</taxon>
        <taxon>Actinomycetes</taxon>
        <taxon>Micrococcales</taxon>
        <taxon>Microbacteriaceae</taxon>
        <taxon>Subtercola</taxon>
    </lineage>
</organism>
<dbReference type="PROSITE" id="PS00517">
    <property type="entry name" value="RNASE_3_1"/>
    <property type="match status" value="1"/>
</dbReference>
<dbReference type="GO" id="GO:0005737">
    <property type="term" value="C:cytoplasm"/>
    <property type="evidence" value="ECO:0007669"/>
    <property type="project" value="UniProtKB-SubCell"/>
</dbReference>
<evidence type="ECO:0000256" key="3">
    <source>
        <dbReference type="ARBA" id="ARBA00022552"/>
    </source>
</evidence>
<evidence type="ECO:0000313" key="13">
    <source>
        <dbReference type="Proteomes" id="UP000257080"/>
    </source>
</evidence>
<reference evidence="12 13" key="1">
    <citation type="submission" date="2017-04" db="EMBL/GenBank/DDBJ databases">
        <title>Comparative genome analysis of Subtercola boreus.</title>
        <authorList>
            <person name="Cho Y.-J."/>
            <person name="Cho A."/>
            <person name="Kim O.-S."/>
            <person name="Lee J.-I."/>
        </authorList>
    </citation>
    <scope>NUCLEOTIDE SEQUENCE [LARGE SCALE GENOMIC DNA]</scope>
    <source>
        <strain evidence="12 13">P28004</strain>
    </source>
</reference>
<dbReference type="InterPro" id="IPR036389">
    <property type="entry name" value="RNase_III_sf"/>
</dbReference>
<keyword evidence="5 9" id="KW-0540">Nuclease</keyword>
<dbReference type="CDD" id="cd00593">
    <property type="entry name" value="RIBOc"/>
    <property type="match status" value="1"/>
</dbReference>
<evidence type="ECO:0000259" key="10">
    <source>
        <dbReference type="PROSITE" id="PS50137"/>
    </source>
</evidence>
<keyword evidence="9" id="KW-0479">Metal-binding</keyword>
<dbReference type="OrthoDB" id="9805026at2"/>
<evidence type="ECO:0000256" key="9">
    <source>
        <dbReference type="HAMAP-Rule" id="MF_00104"/>
    </source>
</evidence>
<keyword evidence="4 9" id="KW-0507">mRNA processing</keyword>
<evidence type="ECO:0000256" key="1">
    <source>
        <dbReference type="ARBA" id="ARBA00000109"/>
    </source>
</evidence>
<accession>A0A3E0WCE1</accession>
<keyword evidence="8 9" id="KW-0694">RNA-binding</keyword>
<dbReference type="Gene3D" id="1.10.1520.10">
    <property type="entry name" value="Ribonuclease III domain"/>
    <property type="match status" value="1"/>
</dbReference>